<dbReference type="InterPro" id="IPR027417">
    <property type="entry name" value="P-loop_NTPase"/>
</dbReference>
<gene>
    <name evidence="2" type="ORF">WB403_34545</name>
</gene>
<protein>
    <submittedName>
        <fullName evidence="2">Tetratricopeptide repeat protein</fullName>
    </submittedName>
</protein>
<dbReference type="Gene3D" id="1.25.40.10">
    <property type="entry name" value="Tetratricopeptide repeat domain"/>
    <property type="match status" value="2"/>
</dbReference>
<feature type="region of interest" description="Disordered" evidence="1">
    <location>
        <begin position="831"/>
        <end position="857"/>
    </location>
</feature>
<dbReference type="Pfam" id="PF13374">
    <property type="entry name" value="TPR_10"/>
    <property type="match status" value="1"/>
</dbReference>
<dbReference type="RefSeq" id="WP_336541040.1">
    <property type="nucleotide sequence ID" value="NZ_JBBAYL010000022.1"/>
</dbReference>
<dbReference type="PANTHER" id="PTHR46082">
    <property type="entry name" value="ATP/GTP-BINDING PROTEIN-RELATED"/>
    <property type="match status" value="1"/>
</dbReference>
<evidence type="ECO:0000313" key="2">
    <source>
        <dbReference type="EMBL" id="MEI5614266.1"/>
    </source>
</evidence>
<dbReference type="InterPro" id="IPR053137">
    <property type="entry name" value="NLR-like"/>
</dbReference>
<accession>A0ABU8GM28</accession>
<feature type="region of interest" description="Disordered" evidence="1">
    <location>
        <begin position="756"/>
        <end position="791"/>
    </location>
</feature>
<sequence length="857" mass="90392">MSASFGRHPVEDSSASASATASGAGAVAARGDVGLAQTGAGSFGVHIGHATLLSPENFPAAASVDCPPGISNLPSRAPLFVGRDHELTLLDEALAAPGEAVVHAMHGLGGIGKSTLAVRWATLRGPDHAPGWWITADSRAALDSGLAALAKALKPTLAALLPQEQLSEWARQWLASHTGWLLVLDNVSDPADVEHLLARATSGRFLITSRRATGWRSMAREVPLDVLSEEEAVDLFTRIRGADPDTAALCEELGHLPLAVAQAAAYCVETGCSVRAYLDDLAAYPAEMYEATDAGGDHRRAVARVWHITLDRLADDPLAVRILLMIAWYASEEIPRSVLAGLGTPPAVRRALGRLAAHSMITLHEDTVSAHRLVQAVSRTPGRHDHHRHPDAIASARESAVAALTALIPEDEDAPVAWRAARAVLPHIEALAGYGPPGTGTEAEAGLCLRGARQLVFSGTRSALRAITLIDHAEVVYTRLLGAEARQTLEARVELVRARRLASGPRAAVALADAVLADCVRVLGERHPLTLTACMRVARTAGLMGDSARARELLEKVVEGRASTLGDRHPRTLEARGHRAMELRDHEDLVSVRSALQQVHEDCVESLGPEHPVTLSVQSKLLLIAPSSRIMEGPIGKAVASWALTGSGFVLGDLLQHFDTVLGSMSAQDLRRAMKLEGDVEAAEQHVATYERVFGEDHPKTLTAKMTLVQAYVSTRDVDRGAAVLEQLVADATPVFGGDDSFVAAMSAVRGLVDLAPFPVPRNPGRSEGDTGDPDGAEDGPRRVVKGGPAPEELARWNDLLGTLGETITSGTWDPAAIVGAMTDLLKTERRGGPAAVGDGTDAGADVGTDAVVEEGN</sequence>
<organism evidence="2 3">
    <name type="scientific">Streptomyces brasiliscabiei</name>
    <dbReference type="NCBI Taxonomy" id="2736302"/>
    <lineage>
        <taxon>Bacteria</taxon>
        <taxon>Bacillati</taxon>
        <taxon>Actinomycetota</taxon>
        <taxon>Actinomycetes</taxon>
        <taxon>Kitasatosporales</taxon>
        <taxon>Streptomycetaceae</taxon>
        <taxon>Streptomyces</taxon>
    </lineage>
</organism>
<evidence type="ECO:0000313" key="3">
    <source>
        <dbReference type="Proteomes" id="UP001365781"/>
    </source>
</evidence>
<dbReference type="SUPFAM" id="SSF52540">
    <property type="entry name" value="P-loop containing nucleoside triphosphate hydrolases"/>
    <property type="match status" value="1"/>
</dbReference>
<reference evidence="2 3" key="1">
    <citation type="submission" date="2024-03" db="EMBL/GenBank/DDBJ databases">
        <title>First Report of Pectobacterium brasiliscabiei causing potato scab in china.</title>
        <authorList>
            <person name="Handique U."/>
        </authorList>
    </citation>
    <scope>NUCLEOTIDE SEQUENCE [LARGE SCALE GENOMIC DNA]</scope>
    <source>
        <strain evidence="2 3">ZRIMU1503</strain>
    </source>
</reference>
<keyword evidence="3" id="KW-1185">Reference proteome</keyword>
<dbReference type="InterPro" id="IPR011990">
    <property type="entry name" value="TPR-like_helical_dom_sf"/>
</dbReference>
<evidence type="ECO:0000256" key="1">
    <source>
        <dbReference type="SAM" id="MobiDB-lite"/>
    </source>
</evidence>
<dbReference type="Proteomes" id="UP001365781">
    <property type="component" value="Unassembled WGS sequence"/>
</dbReference>
<dbReference type="EMBL" id="JBBAYM010000027">
    <property type="protein sequence ID" value="MEI5614266.1"/>
    <property type="molecule type" value="Genomic_DNA"/>
</dbReference>
<dbReference type="Gene3D" id="3.40.50.300">
    <property type="entry name" value="P-loop containing nucleotide triphosphate hydrolases"/>
    <property type="match status" value="1"/>
</dbReference>
<comment type="caution">
    <text evidence="2">The sequence shown here is derived from an EMBL/GenBank/DDBJ whole genome shotgun (WGS) entry which is preliminary data.</text>
</comment>
<feature type="compositionally biased region" description="Low complexity" evidence="1">
    <location>
        <begin position="836"/>
        <end position="851"/>
    </location>
</feature>
<dbReference type="PANTHER" id="PTHR46082:SF6">
    <property type="entry name" value="AAA+ ATPASE DOMAIN-CONTAINING PROTEIN-RELATED"/>
    <property type="match status" value="1"/>
</dbReference>
<name>A0ABU8GM28_9ACTN</name>
<proteinExistence type="predicted"/>